<evidence type="ECO:0000256" key="1">
    <source>
        <dbReference type="ARBA" id="ARBA00000085"/>
    </source>
</evidence>
<dbReference type="GO" id="GO:0000155">
    <property type="term" value="F:phosphorelay sensor kinase activity"/>
    <property type="evidence" value="ECO:0007669"/>
    <property type="project" value="InterPro"/>
</dbReference>
<evidence type="ECO:0000259" key="6">
    <source>
        <dbReference type="PROSITE" id="PS50109"/>
    </source>
</evidence>
<evidence type="ECO:0000313" key="7">
    <source>
        <dbReference type="EMBL" id="MBC3883135.1"/>
    </source>
</evidence>
<evidence type="ECO:0000256" key="4">
    <source>
        <dbReference type="SAM" id="Coils"/>
    </source>
</evidence>
<feature type="chain" id="PRO_5038024050" description="histidine kinase" evidence="5">
    <location>
        <begin position="31"/>
        <end position="1317"/>
    </location>
</feature>
<dbReference type="EMBL" id="JACOFZ010000010">
    <property type="protein sequence ID" value="MBC3883135.1"/>
    <property type="molecule type" value="Genomic_DNA"/>
</dbReference>
<dbReference type="SUPFAM" id="SSF47384">
    <property type="entry name" value="Homodimeric domain of signal transducing histidine kinase"/>
    <property type="match status" value="1"/>
</dbReference>
<dbReference type="Gene3D" id="3.30.565.10">
    <property type="entry name" value="Histidine kinase-like ATPase, C-terminal domain"/>
    <property type="match status" value="1"/>
</dbReference>
<dbReference type="InterPro" id="IPR003018">
    <property type="entry name" value="GAF"/>
</dbReference>
<dbReference type="SUPFAM" id="SSF55874">
    <property type="entry name" value="ATPase domain of HSP90 chaperone/DNA topoisomerase II/histidine kinase"/>
    <property type="match status" value="1"/>
</dbReference>
<keyword evidence="4" id="KW-0175">Coiled coil</keyword>
<evidence type="ECO:0000256" key="2">
    <source>
        <dbReference type="ARBA" id="ARBA00012438"/>
    </source>
</evidence>
<dbReference type="Pfam" id="PF07494">
    <property type="entry name" value="Reg_prop"/>
    <property type="match status" value="5"/>
</dbReference>
<keyword evidence="8" id="KW-1185">Reference proteome</keyword>
<dbReference type="SMART" id="SM00065">
    <property type="entry name" value="GAF"/>
    <property type="match status" value="1"/>
</dbReference>
<name>A0A923HP53_9BURK</name>
<dbReference type="RefSeq" id="WP_186917757.1">
    <property type="nucleotide sequence ID" value="NZ_JACOFZ010000010.1"/>
</dbReference>
<evidence type="ECO:0000256" key="3">
    <source>
        <dbReference type="ARBA" id="ARBA00022553"/>
    </source>
</evidence>
<accession>A0A923HP53</accession>
<dbReference type="PRINTS" id="PR00344">
    <property type="entry name" value="BCTRLSENSOR"/>
</dbReference>
<dbReference type="InterPro" id="IPR011123">
    <property type="entry name" value="Y_Y_Y"/>
</dbReference>
<gene>
    <name evidence="7" type="ORF">H8K36_17200</name>
</gene>
<dbReference type="InterPro" id="IPR036116">
    <property type="entry name" value="FN3_sf"/>
</dbReference>
<dbReference type="SUPFAM" id="SSF63829">
    <property type="entry name" value="Calcium-dependent phosphotriesterase"/>
    <property type="match status" value="3"/>
</dbReference>
<dbReference type="Gene3D" id="2.130.10.10">
    <property type="entry name" value="YVTN repeat-like/Quinoprotein amine dehydrogenase"/>
    <property type="match status" value="3"/>
</dbReference>
<dbReference type="InterPro" id="IPR036890">
    <property type="entry name" value="HATPase_C_sf"/>
</dbReference>
<evidence type="ECO:0000313" key="8">
    <source>
        <dbReference type="Proteomes" id="UP000627446"/>
    </source>
</evidence>
<protein>
    <recommendedName>
        <fullName evidence="2">histidine kinase</fullName>
        <ecNumber evidence="2">2.7.13.3</ecNumber>
    </recommendedName>
</protein>
<dbReference type="FunFam" id="2.60.40.10:FF:000791">
    <property type="entry name" value="Two-component system sensor histidine kinase/response regulator"/>
    <property type="match status" value="1"/>
</dbReference>
<dbReference type="InterPro" id="IPR003661">
    <property type="entry name" value="HisK_dim/P_dom"/>
</dbReference>
<keyword evidence="5" id="KW-0732">Signal</keyword>
<dbReference type="SMART" id="SM00387">
    <property type="entry name" value="HATPase_c"/>
    <property type="match status" value="1"/>
</dbReference>
<feature type="domain" description="Histidine kinase" evidence="6">
    <location>
        <begin position="1077"/>
        <end position="1309"/>
    </location>
</feature>
<dbReference type="InterPro" id="IPR036097">
    <property type="entry name" value="HisK_dim/P_sf"/>
</dbReference>
<dbReference type="Gene3D" id="1.10.287.130">
    <property type="match status" value="1"/>
</dbReference>
<dbReference type="PANTHER" id="PTHR43547:SF2">
    <property type="entry name" value="HYBRID SIGNAL TRANSDUCTION HISTIDINE KINASE C"/>
    <property type="match status" value="1"/>
</dbReference>
<dbReference type="Proteomes" id="UP000627446">
    <property type="component" value="Unassembled WGS sequence"/>
</dbReference>
<dbReference type="CDD" id="cd00082">
    <property type="entry name" value="HisKA"/>
    <property type="match status" value="1"/>
</dbReference>
<dbReference type="SUPFAM" id="SSF49265">
    <property type="entry name" value="Fibronectin type III"/>
    <property type="match status" value="1"/>
</dbReference>
<dbReference type="InterPro" id="IPR011110">
    <property type="entry name" value="Reg_prop"/>
</dbReference>
<dbReference type="Pfam" id="PF07495">
    <property type="entry name" value="Y_Y_Y"/>
    <property type="match status" value="1"/>
</dbReference>
<evidence type="ECO:0000256" key="5">
    <source>
        <dbReference type="SAM" id="SignalP"/>
    </source>
</evidence>
<dbReference type="InterPro" id="IPR015943">
    <property type="entry name" value="WD40/YVTN_repeat-like_dom_sf"/>
</dbReference>
<dbReference type="SUPFAM" id="SSF55781">
    <property type="entry name" value="GAF domain-like"/>
    <property type="match status" value="1"/>
</dbReference>
<dbReference type="Gene3D" id="3.30.450.40">
    <property type="match status" value="1"/>
</dbReference>
<dbReference type="InterPro" id="IPR003594">
    <property type="entry name" value="HATPase_dom"/>
</dbReference>
<feature type="signal peptide" evidence="5">
    <location>
        <begin position="1"/>
        <end position="30"/>
    </location>
</feature>
<sequence>MKFSAIKRIPHWRTALIAMGLVCAATASLASQPGTLRFDQIGSAQGFSAQSITTVIQDRQGFMWFGTQAGLVKYDGYRNIIYRNDPRDPNSLMDNYVSAAYEDGEGSLWIGTQSGLSYFDKASNKFTNFRRQDLHSKVTANYKVFSIINDGERGLWLATDYGLMHFDTKTHAFQDYRHDFGVDEGIRTDLLNAIVKDKENNIWIATPNGLDLLRPPDDKFIHINIDIVGRAHAAQNNVVDLSLGPDQILWIGTDAGLATINLNQKPYIVRPVGEAEGFSIARIQTLYQANDGKLWIGTINAGLRMYDPQTGEFTAYRHRPLDPNSLMHNHVSKIFQDRTGALWVGAKSSGFSRVDLRSGGFNRYVQFKDDASGDSDNRVRALAPAGPNHLWLGTYAGGLLKLNTKTRQVESWRKEPGKPNGLFENQIGALLNAKDGKLWVGTRSGLALFDPQKNSFTPISLGDEPNDNYIEKIIFDRDNTMWISSRGGIHRKREHEKQFKTFRHSANNPSSIGNSWSLTLMESSKGTIWVGTMNGLDRFDSDTESFVHFRHDDKQTGSISHNRIHALFEDSKGRIWVGTAGGLNLMEEDSDGQIRFRFYPTQLDGSAESVGGILEDKLGNIWISSTAGISRLDMKTGVFKNYTSRDGMIEGSYLIGATLMSDNGVMNFGGWNGLTSFRPEEIRDNPIPPPVVITDFLISNRSITQLHNDKQTGKGIAISELKELTLDHTESIFSIEFAALHYADPSANRYSYKLEGFDDKWVETSADKRFATFTNLDPGTYTFRVKASNKNGVWNESPTTLKIIITPPYWKTWWFRLSMFLLLAGLTYSFFLYRVRQLLQQRMQLANQVKARTLELEEQKASIQQQKEILEHAHKNISLLSEIGKEITATLDTEAIIELLYRNVNMLMDATVFGVGFYDRQKQLIDFPFVTEAGKRYEHYTRDFREKNQLPVWCIEHQKEIFINDLEHEYSQYIASLALTENPEEWGAVLKDGSSSVTPQSVLYVPIFVKAEIRGVVGVQSFKKFAYATTDLDILRTLASYVGIAIDNADAYEQLKETQNQLVEREKLAALGSLVAGVSHELNTPLGNSLLIASSIEDNINRISEVIESGPVKRSDFKQFAERCKEACVLLLRSLRTSANLVSSFKQVAVDQASAQARVFNLQQTANEVVATMMNQVRQAGHTLQIEIPSGIQLNSYPGPFGQVLINLLQNAMLHAFEGRQNGLMRLTASMVGEDHVRVCFEDDGVGIPEENLGRIFEPFFTTKLGHGGSGLGMHITYNIVTSILEGTIKVESVHGHGTLITMEFPTHLVITPAART</sequence>
<reference evidence="7" key="1">
    <citation type="submission" date="2020-08" db="EMBL/GenBank/DDBJ databases">
        <title>Novel species isolated from subtropical streams in China.</title>
        <authorList>
            <person name="Lu H."/>
        </authorList>
    </citation>
    <scope>NUCLEOTIDE SEQUENCE</scope>
    <source>
        <strain evidence="7">LX22W</strain>
    </source>
</reference>
<dbReference type="Pfam" id="PF02518">
    <property type="entry name" value="HATPase_c"/>
    <property type="match status" value="1"/>
</dbReference>
<comment type="caution">
    <text evidence="7">The sequence shown here is derived from an EMBL/GenBank/DDBJ whole genome shotgun (WGS) entry which is preliminary data.</text>
</comment>
<dbReference type="Gene3D" id="2.60.40.10">
    <property type="entry name" value="Immunoglobulins"/>
    <property type="match status" value="1"/>
</dbReference>
<comment type="catalytic activity">
    <reaction evidence="1">
        <text>ATP + protein L-histidine = ADP + protein N-phospho-L-histidine.</text>
        <dbReference type="EC" id="2.7.13.3"/>
    </reaction>
</comment>
<dbReference type="InterPro" id="IPR005467">
    <property type="entry name" value="His_kinase_dom"/>
</dbReference>
<feature type="coiled-coil region" evidence="4">
    <location>
        <begin position="846"/>
        <end position="876"/>
    </location>
</feature>
<dbReference type="EC" id="2.7.13.3" evidence="2"/>
<dbReference type="InterPro" id="IPR004358">
    <property type="entry name" value="Sig_transdc_His_kin-like_C"/>
</dbReference>
<proteinExistence type="predicted"/>
<dbReference type="Pfam" id="PF13185">
    <property type="entry name" value="GAF_2"/>
    <property type="match status" value="1"/>
</dbReference>
<dbReference type="InterPro" id="IPR013783">
    <property type="entry name" value="Ig-like_fold"/>
</dbReference>
<dbReference type="InterPro" id="IPR029016">
    <property type="entry name" value="GAF-like_dom_sf"/>
</dbReference>
<dbReference type="PROSITE" id="PS50109">
    <property type="entry name" value="HIS_KIN"/>
    <property type="match status" value="1"/>
</dbReference>
<organism evidence="7 8">
    <name type="scientific">Undibacterium nitidum</name>
    <dbReference type="NCBI Taxonomy" id="2762298"/>
    <lineage>
        <taxon>Bacteria</taxon>
        <taxon>Pseudomonadati</taxon>
        <taxon>Pseudomonadota</taxon>
        <taxon>Betaproteobacteria</taxon>
        <taxon>Burkholderiales</taxon>
        <taxon>Oxalobacteraceae</taxon>
        <taxon>Undibacterium</taxon>
    </lineage>
</organism>
<dbReference type="CDD" id="cd00146">
    <property type="entry name" value="PKD"/>
    <property type="match status" value="1"/>
</dbReference>
<dbReference type="PANTHER" id="PTHR43547">
    <property type="entry name" value="TWO-COMPONENT HISTIDINE KINASE"/>
    <property type="match status" value="1"/>
</dbReference>
<keyword evidence="3" id="KW-0597">Phosphoprotein</keyword>